<sequence length="117" mass="12405">MFSVLKKLLVTSLVASGGASGVVVEVARDNLMSVSVTPSDALLSSAEGTEEKEDSSSFEEVSTQEPTTMQQESDDSALVVKGEDPNVGTNSEDEKEKNDVPAKELTNRKEAGEKVVK</sequence>
<proteinExistence type="predicted"/>
<feature type="compositionally biased region" description="Polar residues" evidence="1">
    <location>
        <begin position="58"/>
        <end position="71"/>
    </location>
</feature>
<name>A0ABM5P1W3_9MOLU</name>
<evidence type="ECO:0000313" key="2">
    <source>
        <dbReference type="EMBL" id="AHC40405.1"/>
    </source>
</evidence>
<reference evidence="2 3" key="1">
    <citation type="journal article" date="2014" name="Genome Announc.">
        <title>Complete Genome Sequence of Mycoplasma ovis Strain Michigan, a Hemoplasma of Sheep with Two Distinct 16S rRNA Genes.</title>
        <authorList>
            <person name="Deshuillers P.L."/>
            <person name="Santos A.P."/>
            <person name="do Nascimento N.C."/>
            <person name="Hampel J.A."/>
            <person name="Bergin I.L."/>
            <person name="Dyson M.C."/>
            <person name="Messick J.B."/>
        </authorList>
    </citation>
    <scope>NUCLEOTIDE SEQUENCE [LARGE SCALE GENOMIC DNA]</scope>
    <source>
        <strain evidence="2 3">Michigan</strain>
    </source>
</reference>
<dbReference type="RefSeq" id="WP_024071419.1">
    <property type="nucleotide sequence ID" value="NC_023062.1"/>
</dbReference>
<dbReference type="EMBL" id="CP006935">
    <property type="protein sequence ID" value="AHC40405.1"/>
    <property type="molecule type" value="Genomic_DNA"/>
</dbReference>
<accession>A0ABM5P1W3</accession>
<dbReference type="Proteomes" id="UP000018745">
    <property type="component" value="Chromosome"/>
</dbReference>
<feature type="compositionally biased region" description="Acidic residues" evidence="1">
    <location>
        <begin position="48"/>
        <end position="57"/>
    </location>
</feature>
<evidence type="ECO:0000256" key="1">
    <source>
        <dbReference type="SAM" id="MobiDB-lite"/>
    </source>
</evidence>
<protein>
    <submittedName>
        <fullName evidence="2">Uncharacterized protein</fullName>
    </submittedName>
</protein>
<keyword evidence="3" id="KW-1185">Reference proteome</keyword>
<feature type="compositionally biased region" description="Basic and acidic residues" evidence="1">
    <location>
        <begin position="92"/>
        <end position="117"/>
    </location>
</feature>
<gene>
    <name evidence="2" type="ORF">OVS_03260</name>
</gene>
<organism evidence="2 3">
    <name type="scientific">Mycoplasma ovis str. Michigan</name>
    <dbReference type="NCBI Taxonomy" id="1415773"/>
    <lineage>
        <taxon>Bacteria</taxon>
        <taxon>Bacillati</taxon>
        <taxon>Mycoplasmatota</taxon>
        <taxon>Mollicutes</taxon>
        <taxon>Mycoplasmataceae</taxon>
        <taxon>Mycoplasma</taxon>
    </lineage>
</organism>
<feature type="region of interest" description="Disordered" evidence="1">
    <location>
        <begin position="38"/>
        <end position="117"/>
    </location>
</feature>
<evidence type="ECO:0000313" key="3">
    <source>
        <dbReference type="Proteomes" id="UP000018745"/>
    </source>
</evidence>